<proteinExistence type="predicted"/>
<accession>A0A0S6W3C3</accession>
<keyword evidence="2" id="KW-1185">Reference proteome</keyword>
<dbReference type="Proteomes" id="UP000030700">
    <property type="component" value="Unassembled WGS sequence"/>
</dbReference>
<name>A0A0S6W3C3_9BACT</name>
<dbReference type="SUPFAM" id="SSF141318">
    <property type="entry name" value="TM0957-like"/>
    <property type="match status" value="1"/>
</dbReference>
<sequence>MRLHFNTFYKTRIFSILLMVLCTAMLFLSGCKEGDYFFFYLVKNKAPKAQGDNRLEYFKDEKFDADKVVNDIWDGQVVPAIREKAVDLATLLEEWQHGQDETGRHYGYREEGGDYPWNFLIKTDGRVVSINTKSRKGTMSLDLPPYDGTPDATIWIGPIITSYSIRDALNFISFTTGVKGSSGTPYKFDTQVQFSELSNSLNRRGNQNVLAVLKPQMCFALTDYSFEEFKKNNMPDAVIEKLNSAKNQACALEPQFVETIKNLLGTDAGQYQELVLKYADASDTAKGKTVRLYGAITPQKAKEITPALLEFIEEGQS</sequence>
<dbReference type="Pfam" id="PF10054">
    <property type="entry name" value="DUF2291"/>
    <property type="match status" value="1"/>
</dbReference>
<dbReference type="InterPro" id="IPR036215">
    <property type="entry name" value="TM0957-like_sf"/>
</dbReference>
<protein>
    <submittedName>
        <fullName evidence="1">Periplasmic lipoprotein</fullName>
    </submittedName>
</protein>
<evidence type="ECO:0000313" key="2">
    <source>
        <dbReference type="Proteomes" id="UP000030700"/>
    </source>
</evidence>
<organism evidence="1">
    <name type="scientific">Candidatus Moduliflexus flocculans</name>
    <dbReference type="NCBI Taxonomy" id="1499966"/>
    <lineage>
        <taxon>Bacteria</taxon>
        <taxon>Candidatus Moduliflexota</taxon>
        <taxon>Candidatus Moduliflexia</taxon>
        <taxon>Candidatus Moduliflexales</taxon>
        <taxon>Candidatus Moduliflexaceae</taxon>
    </lineage>
</organism>
<dbReference type="STRING" id="1499966.U14_04053"/>
<dbReference type="EMBL" id="DF820459">
    <property type="protein sequence ID" value="GAK52796.1"/>
    <property type="molecule type" value="Genomic_DNA"/>
</dbReference>
<dbReference type="PROSITE" id="PS51257">
    <property type="entry name" value="PROKAR_LIPOPROTEIN"/>
    <property type="match status" value="1"/>
</dbReference>
<gene>
    <name evidence="1" type="ORF">U14_04053</name>
</gene>
<evidence type="ECO:0000313" key="1">
    <source>
        <dbReference type="EMBL" id="GAK52796.1"/>
    </source>
</evidence>
<dbReference type="HOGENOM" id="CLU_076022_1_0_0"/>
<reference evidence="1" key="1">
    <citation type="journal article" date="2015" name="PeerJ">
        <title>First genomic representation of candidate bacterial phylum KSB3 points to enhanced environmental sensing as a trigger of wastewater bulking.</title>
        <authorList>
            <person name="Sekiguchi Y."/>
            <person name="Ohashi A."/>
            <person name="Parks D.H."/>
            <person name="Yamauchi T."/>
            <person name="Tyson G.W."/>
            <person name="Hugenholtz P."/>
        </authorList>
    </citation>
    <scope>NUCLEOTIDE SEQUENCE [LARGE SCALE GENOMIC DNA]</scope>
</reference>
<keyword evidence="1" id="KW-0449">Lipoprotein</keyword>
<dbReference type="InterPro" id="IPR014582">
    <property type="entry name" value="UCP033535_lipo"/>
</dbReference>
<dbReference type="AlphaFoldDB" id="A0A0S6W3C3"/>